<dbReference type="GO" id="GO:0072344">
    <property type="term" value="P:rescue of stalled ribosome"/>
    <property type="evidence" value="ECO:0007669"/>
    <property type="project" value="InterPro"/>
</dbReference>
<feature type="region of interest" description="Disordered" evidence="1">
    <location>
        <begin position="452"/>
        <end position="590"/>
    </location>
</feature>
<feature type="compositionally biased region" description="Gly residues" evidence="1">
    <location>
        <begin position="577"/>
        <end position="590"/>
    </location>
</feature>
<dbReference type="eggNOG" id="KOG2845">
    <property type="taxonomic scope" value="Eukaryota"/>
</dbReference>
<name>F0XJ12_GROCL</name>
<dbReference type="GO" id="GO:0180022">
    <property type="term" value="C:RQC-trigger complex"/>
    <property type="evidence" value="ECO:0007669"/>
    <property type="project" value="InterPro"/>
</dbReference>
<dbReference type="InParanoid" id="F0XJ12"/>
<feature type="region of interest" description="Disordered" evidence="1">
    <location>
        <begin position="139"/>
        <end position="193"/>
    </location>
</feature>
<protein>
    <submittedName>
        <fullName evidence="3">C2hc5 finger protein</fullName>
    </submittedName>
</protein>
<gene>
    <name evidence="3" type="ORF">CMQ_2459</name>
</gene>
<dbReference type="EMBL" id="GL629782">
    <property type="protein sequence ID" value="EFX02410.1"/>
    <property type="molecule type" value="Genomic_DNA"/>
</dbReference>
<dbReference type="RefSeq" id="XP_014171892.1">
    <property type="nucleotide sequence ID" value="XM_014316417.1"/>
</dbReference>
<dbReference type="GeneID" id="25975450"/>
<dbReference type="InterPro" id="IPR009349">
    <property type="entry name" value="TRIP4/RQT4_C2HC5_Znf"/>
</dbReference>
<evidence type="ECO:0000256" key="1">
    <source>
        <dbReference type="SAM" id="MobiDB-lite"/>
    </source>
</evidence>
<dbReference type="OrthoDB" id="338816at2759"/>
<feature type="compositionally biased region" description="Basic residues" evidence="1">
    <location>
        <begin position="90"/>
        <end position="101"/>
    </location>
</feature>
<feature type="compositionally biased region" description="Basic residues" evidence="1">
    <location>
        <begin position="513"/>
        <end position="528"/>
    </location>
</feature>
<organism evidence="4">
    <name type="scientific">Grosmannia clavigera (strain kw1407 / UAMH 11150)</name>
    <name type="common">Blue stain fungus</name>
    <name type="synonym">Graphiocladiella clavigera</name>
    <dbReference type="NCBI Taxonomy" id="655863"/>
    <lineage>
        <taxon>Eukaryota</taxon>
        <taxon>Fungi</taxon>
        <taxon>Dikarya</taxon>
        <taxon>Ascomycota</taxon>
        <taxon>Pezizomycotina</taxon>
        <taxon>Sordariomycetes</taxon>
        <taxon>Sordariomycetidae</taxon>
        <taxon>Ophiostomatales</taxon>
        <taxon>Ophiostomataceae</taxon>
        <taxon>Leptographium</taxon>
    </lineage>
</organism>
<accession>F0XJ12</accession>
<dbReference type="GO" id="GO:0045893">
    <property type="term" value="P:positive regulation of DNA-templated transcription"/>
    <property type="evidence" value="ECO:0007669"/>
    <property type="project" value="TreeGrafter"/>
</dbReference>
<sequence length="590" mass="62255">MSRTQLARLIDLPDDALQQVLDYSLTLSKADAVDHFKNLLGDSPAAVAFIADFNGRRHDPAGPSAAATAAKDVSPAATASRSSEINAVPKPRRGPKKKKAPLHTPPPRQVAQLAPHPGSAYSKKDVEDDYMVSRSGAVQAGASTTPPQQQQQQQRKPPSAAGSMIQDALQPKAKGSKAVTTSSRTNSKTQPAARITITGGTAMQGASTALADFDAAIRALEISTNPTLASGGSDGVQDVATRRCHCVATRHPLQTAAPNCLHCGKVICLKEGLGPCTFCGQPLLAADEVQAMIRELREQRGREKMAADKAAHRRPDVAGAAKPYARPTMIAGSVKWGGDDAEFVSLAEAQTQARAHRDRLLAFQAENAQRTTVRDEAADFDVGEAMALAAAGGSGAGAAAQNLWATPEERARALRRQQKLLREMEWNARPEYEKRRQVLSIDLAGRKVFKKTVAAERPPSSLSEDGTDSDGDDGLGLGGFDAGTGADASGDGAGAGGTFSKNPLLGRLIRPVYKPHKQKKEKAKGKGKGRADEEADDDDDESAAPLPGRKDDPEAASRWQRVQDDLNDNEAVILDGGIYGTGGTDEPGRG</sequence>
<dbReference type="GO" id="GO:0005634">
    <property type="term" value="C:nucleus"/>
    <property type="evidence" value="ECO:0007669"/>
    <property type="project" value="InterPro"/>
</dbReference>
<proteinExistence type="predicted"/>
<reference evidence="3 4" key="1">
    <citation type="journal article" date="2011" name="Proc. Natl. Acad. Sci. U.S.A.">
        <title>Genome and transcriptome analyses of the mountain pine beetle-fungal symbiont Grosmannia clavigera, a lodgepole pine pathogen.</title>
        <authorList>
            <person name="DiGuistini S."/>
            <person name="Wang Y."/>
            <person name="Liao N.Y."/>
            <person name="Taylor G."/>
            <person name="Tanguay P."/>
            <person name="Feau N."/>
            <person name="Henrissat B."/>
            <person name="Chan S.K."/>
            <person name="Hesse-Orce U."/>
            <person name="Alamouti S.M."/>
            <person name="Tsui C.K.M."/>
            <person name="Docking R.T."/>
            <person name="Levasseur A."/>
            <person name="Haridas S."/>
            <person name="Robertson G."/>
            <person name="Birol I."/>
            <person name="Holt R.A."/>
            <person name="Marra M.A."/>
            <person name="Hamelin R.C."/>
            <person name="Hirst M."/>
            <person name="Jones S.J.M."/>
            <person name="Bohlmann J."/>
            <person name="Breuil C."/>
        </authorList>
    </citation>
    <scope>NUCLEOTIDE SEQUENCE [LARGE SCALE GENOMIC DNA]</scope>
    <source>
        <strain evidence="4">kw1407 / UAMH 11150</strain>
    </source>
</reference>
<evidence type="ECO:0000259" key="2">
    <source>
        <dbReference type="Pfam" id="PF06221"/>
    </source>
</evidence>
<feature type="compositionally biased region" description="Polar residues" evidence="1">
    <location>
        <begin position="178"/>
        <end position="190"/>
    </location>
</feature>
<dbReference type="AlphaFoldDB" id="F0XJ12"/>
<feature type="compositionally biased region" description="Acidic residues" evidence="1">
    <location>
        <begin position="533"/>
        <end position="542"/>
    </location>
</feature>
<dbReference type="Pfam" id="PF06221">
    <property type="entry name" value="zf-C2HC5"/>
    <property type="match status" value="1"/>
</dbReference>
<keyword evidence="4" id="KW-1185">Reference proteome</keyword>
<feature type="domain" description="TRIP4/RQT4 C2HC5-type zinc finger" evidence="2">
    <location>
        <begin position="242"/>
        <end position="293"/>
    </location>
</feature>
<dbReference type="PANTHER" id="PTHR12963:SF4">
    <property type="entry name" value="ACTIVATING SIGNAL COINTEGRATOR 1"/>
    <property type="match status" value="1"/>
</dbReference>
<dbReference type="InterPro" id="IPR039128">
    <property type="entry name" value="TRIP4-like"/>
</dbReference>
<evidence type="ECO:0000313" key="4">
    <source>
        <dbReference type="Proteomes" id="UP000007796"/>
    </source>
</evidence>
<dbReference type="Proteomes" id="UP000007796">
    <property type="component" value="Unassembled WGS sequence"/>
</dbReference>
<dbReference type="PANTHER" id="PTHR12963">
    <property type="entry name" value="THYROID RECEPTOR INTERACTING PROTEIN RELATED"/>
    <property type="match status" value="1"/>
</dbReference>
<dbReference type="GO" id="GO:0008270">
    <property type="term" value="F:zinc ion binding"/>
    <property type="evidence" value="ECO:0007669"/>
    <property type="project" value="InterPro"/>
</dbReference>
<dbReference type="STRING" id="655863.F0XJ12"/>
<dbReference type="HOGENOM" id="CLU_027500_1_0_1"/>
<dbReference type="FunCoup" id="F0XJ12">
    <property type="interactions" value="90"/>
</dbReference>
<feature type="region of interest" description="Disordered" evidence="1">
    <location>
        <begin position="60"/>
        <end position="123"/>
    </location>
</feature>
<evidence type="ECO:0000313" key="3">
    <source>
        <dbReference type="EMBL" id="EFX02410.1"/>
    </source>
</evidence>